<feature type="compositionally biased region" description="Basic and acidic residues" evidence="6">
    <location>
        <begin position="118"/>
        <end position="130"/>
    </location>
</feature>
<feature type="domain" description="THAP-type" evidence="7">
    <location>
        <begin position="1"/>
        <end position="101"/>
    </location>
</feature>
<keyword evidence="4 5" id="KW-0238">DNA-binding</keyword>
<evidence type="ECO:0000256" key="1">
    <source>
        <dbReference type="ARBA" id="ARBA00022723"/>
    </source>
</evidence>
<feature type="compositionally biased region" description="Basic and acidic residues" evidence="6">
    <location>
        <begin position="146"/>
        <end position="160"/>
    </location>
</feature>
<sequence length="388" mass="42889">MGRICAVIGCSNSTYKLNKWYSQLCDRHGLKYGACVCTPPFVLFPFPLQNKDADGRQRWIKAINRKRPNGKNWEPTYGDRVCSYHFRDGQPSAAWPDPTTNLGYGSAHQSSHKSPRLPPRERPQCPEKKKSTSKRKRQNVDLTGDPDSHETSTAEEHLEVSETASSKDKRKSTCKWKRKDVDLTGDPDFHGSSTLDEHQDIDETASSTDNMAMKHACWTSISSTDGGEGITLQSSHEHDEENICIKEEGEVEEEETCLSIPGSDGLRYEGQLVTHNGLVFTIKQEVDTDMFESLSSTEGQDSSTEQEMVYATIKQEDKEEIFESITTHGEGGGETEQSILEASGSVSGKPTTCSDVSMGKLGTSGNGSRTTVLEFCITATRGSPVFRP</sequence>
<dbReference type="RefSeq" id="XP_030850515.1">
    <property type="nucleotide sequence ID" value="XM_030994655.1"/>
</dbReference>
<dbReference type="PROSITE" id="PS50950">
    <property type="entry name" value="ZF_THAP"/>
    <property type="match status" value="1"/>
</dbReference>
<evidence type="ECO:0000256" key="6">
    <source>
        <dbReference type="SAM" id="MobiDB-lite"/>
    </source>
</evidence>
<dbReference type="SUPFAM" id="SSF57716">
    <property type="entry name" value="Glucocorticoid receptor-like (DNA-binding domain)"/>
    <property type="match status" value="1"/>
</dbReference>
<evidence type="ECO:0000313" key="8">
    <source>
        <dbReference type="EnsemblMetazoa" id="XP_030850515"/>
    </source>
</evidence>
<evidence type="ECO:0000256" key="2">
    <source>
        <dbReference type="ARBA" id="ARBA00022771"/>
    </source>
</evidence>
<reference evidence="8" key="2">
    <citation type="submission" date="2021-01" db="UniProtKB">
        <authorList>
            <consortium name="EnsemblMetazoa"/>
        </authorList>
    </citation>
    <scope>IDENTIFICATION</scope>
</reference>
<keyword evidence="1" id="KW-0479">Metal-binding</keyword>
<name>A0A7M7PEH9_STRPU</name>
<keyword evidence="3" id="KW-0862">Zinc</keyword>
<dbReference type="EnsemblMetazoa" id="XM_030994655">
    <property type="protein sequence ID" value="XP_030850515"/>
    <property type="gene ID" value="LOC100894142"/>
</dbReference>
<dbReference type="Proteomes" id="UP000007110">
    <property type="component" value="Unassembled WGS sequence"/>
</dbReference>
<dbReference type="Pfam" id="PF05485">
    <property type="entry name" value="THAP"/>
    <property type="match status" value="1"/>
</dbReference>
<reference evidence="9" key="1">
    <citation type="submission" date="2015-02" db="EMBL/GenBank/DDBJ databases">
        <title>Genome sequencing for Strongylocentrotus purpuratus.</title>
        <authorList>
            <person name="Murali S."/>
            <person name="Liu Y."/>
            <person name="Vee V."/>
            <person name="English A."/>
            <person name="Wang M."/>
            <person name="Skinner E."/>
            <person name="Han Y."/>
            <person name="Muzny D.M."/>
            <person name="Worley K.C."/>
            <person name="Gibbs R.A."/>
        </authorList>
    </citation>
    <scope>NUCLEOTIDE SEQUENCE</scope>
</reference>
<protein>
    <recommendedName>
        <fullName evidence="7">THAP-type domain-containing protein</fullName>
    </recommendedName>
</protein>
<dbReference type="GO" id="GO:0008270">
    <property type="term" value="F:zinc ion binding"/>
    <property type="evidence" value="ECO:0007669"/>
    <property type="project" value="UniProtKB-KW"/>
</dbReference>
<feature type="compositionally biased region" description="Polar residues" evidence="6">
    <location>
        <begin position="98"/>
        <end position="109"/>
    </location>
</feature>
<dbReference type="SMART" id="SM00980">
    <property type="entry name" value="THAP"/>
    <property type="match status" value="1"/>
</dbReference>
<dbReference type="GO" id="GO:0003677">
    <property type="term" value="F:DNA binding"/>
    <property type="evidence" value="ECO:0007669"/>
    <property type="project" value="UniProtKB-UniRule"/>
</dbReference>
<proteinExistence type="predicted"/>
<dbReference type="AlphaFoldDB" id="A0A7M7PEH9"/>
<evidence type="ECO:0000256" key="5">
    <source>
        <dbReference type="PROSITE-ProRule" id="PRU00309"/>
    </source>
</evidence>
<feature type="region of interest" description="Disordered" evidence="6">
    <location>
        <begin position="93"/>
        <end position="197"/>
    </location>
</feature>
<evidence type="ECO:0000313" key="9">
    <source>
        <dbReference type="Proteomes" id="UP000007110"/>
    </source>
</evidence>
<keyword evidence="2 5" id="KW-0863">Zinc-finger</keyword>
<evidence type="ECO:0000256" key="3">
    <source>
        <dbReference type="ARBA" id="ARBA00022833"/>
    </source>
</evidence>
<feature type="compositionally biased region" description="Basic residues" evidence="6">
    <location>
        <begin position="168"/>
        <end position="178"/>
    </location>
</feature>
<evidence type="ECO:0000259" key="7">
    <source>
        <dbReference type="PROSITE" id="PS50950"/>
    </source>
</evidence>
<dbReference type="GeneID" id="100894142"/>
<dbReference type="InterPro" id="IPR006612">
    <property type="entry name" value="THAP_Znf"/>
</dbReference>
<accession>A0A7M7PEH9</accession>
<organism evidence="8 9">
    <name type="scientific">Strongylocentrotus purpuratus</name>
    <name type="common">Purple sea urchin</name>
    <dbReference type="NCBI Taxonomy" id="7668"/>
    <lineage>
        <taxon>Eukaryota</taxon>
        <taxon>Metazoa</taxon>
        <taxon>Echinodermata</taxon>
        <taxon>Eleutherozoa</taxon>
        <taxon>Echinozoa</taxon>
        <taxon>Echinoidea</taxon>
        <taxon>Euechinoidea</taxon>
        <taxon>Echinacea</taxon>
        <taxon>Camarodonta</taxon>
        <taxon>Echinidea</taxon>
        <taxon>Strongylocentrotidae</taxon>
        <taxon>Strongylocentrotus</taxon>
    </lineage>
</organism>
<evidence type="ECO:0000256" key="4">
    <source>
        <dbReference type="ARBA" id="ARBA00023125"/>
    </source>
</evidence>
<keyword evidence="9" id="KW-1185">Reference proteome</keyword>